<reference evidence="5 6" key="1">
    <citation type="submission" date="2016-10" db="EMBL/GenBank/DDBJ databases">
        <authorList>
            <person name="de Groot N.N."/>
        </authorList>
    </citation>
    <scope>NUCLEOTIDE SEQUENCE [LARGE SCALE GENOMIC DNA]</scope>
    <source>
        <strain evidence="5 6">DSM 44945</strain>
    </source>
</reference>
<evidence type="ECO:0000313" key="5">
    <source>
        <dbReference type="EMBL" id="SFG50874.1"/>
    </source>
</evidence>
<dbReference type="Pfam" id="PF00392">
    <property type="entry name" value="GntR"/>
    <property type="match status" value="1"/>
</dbReference>
<proteinExistence type="predicted"/>
<evidence type="ECO:0000259" key="4">
    <source>
        <dbReference type="PROSITE" id="PS50949"/>
    </source>
</evidence>
<dbReference type="CDD" id="cd07377">
    <property type="entry name" value="WHTH_GntR"/>
    <property type="match status" value="1"/>
</dbReference>
<dbReference type="SMART" id="SM00895">
    <property type="entry name" value="FCD"/>
    <property type="match status" value="1"/>
</dbReference>
<keyword evidence="2 5" id="KW-0238">DNA-binding</keyword>
<dbReference type="OrthoDB" id="9781630at2"/>
<protein>
    <submittedName>
        <fullName evidence="5">DNA-binding transcriptional regulator, GntR family</fullName>
    </submittedName>
</protein>
<dbReference type="Gene3D" id="1.10.10.10">
    <property type="entry name" value="Winged helix-like DNA-binding domain superfamily/Winged helix DNA-binding domain"/>
    <property type="match status" value="1"/>
</dbReference>
<feature type="domain" description="HTH gntR-type" evidence="4">
    <location>
        <begin position="13"/>
        <end position="80"/>
    </location>
</feature>
<dbReference type="InterPro" id="IPR036390">
    <property type="entry name" value="WH_DNA-bd_sf"/>
</dbReference>
<dbReference type="Gene3D" id="1.20.120.530">
    <property type="entry name" value="GntR ligand-binding domain-like"/>
    <property type="match status" value="1"/>
</dbReference>
<dbReference type="InterPro" id="IPR011711">
    <property type="entry name" value="GntR_C"/>
</dbReference>
<dbReference type="EMBL" id="FOOK01000041">
    <property type="protein sequence ID" value="SFG50874.1"/>
    <property type="molecule type" value="Genomic_DNA"/>
</dbReference>
<dbReference type="InterPro" id="IPR000524">
    <property type="entry name" value="Tscrpt_reg_HTH_GntR"/>
</dbReference>
<dbReference type="Pfam" id="PF07729">
    <property type="entry name" value="FCD"/>
    <property type="match status" value="1"/>
</dbReference>
<evidence type="ECO:0000256" key="1">
    <source>
        <dbReference type="ARBA" id="ARBA00023015"/>
    </source>
</evidence>
<dbReference type="InterPro" id="IPR036388">
    <property type="entry name" value="WH-like_DNA-bd_sf"/>
</dbReference>
<organism evidence="5 6">
    <name type="scientific">Planifilum fulgidum</name>
    <dbReference type="NCBI Taxonomy" id="201973"/>
    <lineage>
        <taxon>Bacteria</taxon>
        <taxon>Bacillati</taxon>
        <taxon>Bacillota</taxon>
        <taxon>Bacilli</taxon>
        <taxon>Bacillales</taxon>
        <taxon>Thermoactinomycetaceae</taxon>
        <taxon>Planifilum</taxon>
    </lineage>
</organism>
<dbReference type="GO" id="GO:0003677">
    <property type="term" value="F:DNA binding"/>
    <property type="evidence" value="ECO:0007669"/>
    <property type="project" value="UniProtKB-KW"/>
</dbReference>
<dbReference type="AlphaFoldDB" id="A0A1I2SDG5"/>
<gene>
    <name evidence="5" type="ORF">SAMN04488025_1414</name>
</gene>
<evidence type="ECO:0000313" key="6">
    <source>
        <dbReference type="Proteomes" id="UP000198661"/>
    </source>
</evidence>
<keyword evidence="1" id="KW-0805">Transcription regulation</keyword>
<evidence type="ECO:0000256" key="3">
    <source>
        <dbReference type="ARBA" id="ARBA00023163"/>
    </source>
</evidence>
<name>A0A1I2SDG5_9BACL</name>
<dbReference type="SUPFAM" id="SSF46785">
    <property type="entry name" value="Winged helix' DNA-binding domain"/>
    <property type="match status" value="1"/>
</dbReference>
<dbReference type="SUPFAM" id="SSF48008">
    <property type="entry name" value="GntR ligand-binding domain-like"/>
    <property type="match status" value="1"/>
</dbReference>
<keyword evidence="6" id="KW-1185">Reference proteome</keyword>
<dbReference type="RefSeq" id="WP_092041269.1">
    <property type="nucleotide sequence ID" value="NZ_FOOK01000041.1"/>
</dbReference>
<accession>A0A1I2SDG5</accession>
<sequence length="233" mass="27058">MPIPRDVPKMERISAKQRALEQIQRWIIEGTLRPGEKILDGELAEVLGMSRTPVREALQILEMQGFVEMHPGSATKVTPIRREDVFRIYPPLAALDATAAEMAAERVTAEDIRSLRLTNEKFAEALGNKAFYEALILDEQFHQTILEAADNPYLTSFITTLQMHVRRFKYVFLRKMVISPARSIEEHAMIIEALERRDRETAARVMRQNWMRPMREIADRLQRKEEEKKNEGE</sequence>
<dbReference type="GO" id="GO:0003700">
    <property type="term" value="F:DNA-binding transcription factor activity"/>
    <property type="evidence" value="ECO:0007669"/>
    <property type="project" value="InterPro"/>
</dbReference>
<dbReference type="PROSITE" id="PS50949">
    <property type="entry name" value="HTH_GNTR"/>
    <property type="match status" value="1"/>
</dbReference>
<dbReference type="PANTHER" id="PTHR43537">
    <property type="entry name" value="TRANSCRIPTIONAL REGULATOR, GNTR FAMILY"/>
    <property type="match status" value="1"/>
</dbReference>
<evidence type="ECO:0000256" key="2">
    <source>
        <dbReference type="ARBA" id="ARBA00023125"/>
    </source>
</evidence>
<dbReference type="STRING" id="201973.SAMN04488025_1414"/>
<dbReference type="PANTHER" id="PTHR43537:SF24">
    <property type="entry name" value="GLUCONATE OPERON TRANSCRIPTIONAL REPRESSOR"/>
    <property type="match status" value="1"/>
</dbReference>
<dbReference type="Proteomes" id="UP000198661">
    <property type="component" value="Unassembled WGS sequence"/>
</dbReference>
<keyword evidence="3" id="KW-0804">Transcription</keyword>
<dbReference type="InterPro" id="IPR008920">
    <property type="entry name" value="TF_FadR/GntR_C"/>
</dbReference>
<dbReference type="SMART" id="SM00345">
    <property type="entry name" value="HTH_GNTR"/>
    <property type="match status" value="1"/>
</dbReference>